<dbReference type="Proteomes" id="UP000831189">
    <property type="component" value="Chromosome"/>
</dbReference>
<feature type="region of interest" description="Disordered" evidence="1">
    <location>
        <begin position="1"/>
        <end position="93"/>
    </location>
</feature>
<feature type="compositionally biased region" description="Polar residues" evidence="1">
    <location>
        <begin position="9"/>
        <end position="22"/>
    </location>
</feature>
<evidence type="ECO:0000256" key="1">
    <source>
        <dbReference type="SAM" id="MobiDB-lite"/>
    </source>
</evidence>
<feature type="compositionally biased region" description="Acidic residues" evidence="1">
    <location>
        <begin position="62"/>
        <end position="93"/>
    </location>
</feature>
<name>A0ABY4KYZ6_9PSED</name>
<gene>
    <name evidence="2" type="ORF">M0M42_10420</name>
</gene>
<organism evidence="2 3">
    <name type="scientific">Pseudomonas knackmussii</name>
    <dbReference type="NCBI Taxonomy" id="65741"/>
    <lineage>
        <taxon>Bacteria</taxon>
        <taxon>Pseudomonadati</taxon>
        <taxon>Pseudomonadota</taxon>
        <taxon>Gammaproteobacteria</taxon>
        <taxon>Pseudomonadales</taxon>
        <taxon>Pseudomonadaceae</taxon>
        <taxon>Pseudomonas</taxon>
    </lineage>
</organism>
<keyword evidence="3" id="KW-1185">Reference proteome</keyword>
<evidence type="ECO:0008006" key="4">
    <source>
        <dbReference type="Google" id="ProtNLM"/>
    </source>
</evidence>
<evidence type="ECO:0000313" key="2">
    <source>
        <dbReference type="EMBL" id="UPQ84758.1"/>
    </source>
</evidence>
<dbReference type="EMBL" id="CP096208">
    <property type="protein sequence ID" value="UPQ84758.1"/>
    <property type="molecule type" value="Genomic_DNA"/>
</dbReference>
<reference evidence="2 3" key="1">
    <citation type="submission" date="2022-04" db="EMBL/GenBank/DDBJ databases">
        <title>Pseudomonas knackmussii B09-2.</title>
        <authorList>
            <person name="Deng Y."/>
        </authorList>
    </citation>
    <scope>NUCLEOTIDE SEQUENCE [LARGE SCALE GENOMIC DNA]</scope>
    <source>
        <strain evidence="2 3">B09-2</strain>
    </source>
</reference>
<accession>A0ABY4KYZ6</accession>
<sequence length="93" mass="9765">MTTQHRNDGLSSDQQNLSSSADANDDGILVPGSPPPLGTERTDVNPGDEAGVDELPRNDGEVPLDSDDDAALDDDVPDIDVDNAELDDAPNPR</sequence>
<evidence type="ECO:0000313" key="3">
    <source>
        <dbReference type="Proteomes" id="UP000831189"/>
    </source>
</evidence>
<protein>
    <recommendedName>
        <fullName evidence="4">Chemotaxis protein</fullName>
    </recommendedName>
</protein>
<proteinExistence type="predicted"/>